<comment type="caution">
    <text evidence="2">The sequence shown here is derived from an EMBL/GenBank/DDBJ whole genome shotgun (WGS) entry which is preliminary data.</text>
</comment>
<dbReference type="Proteomes" id="UP001145799">
    <property type="component" value="Unassembled WGS sequence"/>
</dbReference>
<gene>
    <name evidence="3" type="ORF">J2S69_001168</name>
    <name evidence="2" type="ORF">O2L01_22680</name>
</gene>
<evidence type="ECO:0000259" key="1">
    <source>
        <dbReference type="Pfam" id="PF00535"/>
    </source>
</evidence>
<dbReference type="InterPro" id="IPR001173">
    <property type="entry name" value="Glyco_trans_2-like"/>
</dbReference>
<dbReference type="EMBL" id="JAVDYD010000001">
    <property type="protein sequence ID" value="MDR7337449.1"/>
    <property type="molecule type" value="Genomic_DNA"/>
</dbReference>
<dbReference type="SUPFAM" id="SSF53448">
    <property type="entry name" value="Nucleotide-diphospho-sugar transferases"/>
    <property type="match status" value="1"/>
</dbReference>
<dbReference type="Proteomes" id="UP001183604">
    <property type="component" value="Unassembled WGS sequence"/>
</dbReference>
<evidence type="ECO:0000313" key="4">
    <source>
        <dbReference type="Proteomes" id="UP001145799"/>
    </source>
</evidence>
<dbReference type="InterPro" id="IPR029044">
    <property type="entry name" value="Nucleotide-diphossugar_trans"/>
</dbReference>
<dbReference type="EMBL" id="JAPZVQ010000019">
    <property type="protein sequence ID" value="MDA1387816.1"/>
    <property type="molecule type" value="Genomic_DNA"/>
</dbReference>
<proteinExistence type="predicted"/>
<sequence length="263" mass="29905">MTEAPFVSVYVMTYNQRDKVVDLARDLADQDHPADRYEFVVLVDGSTDGTAEALDDLVGELPYRLVVLRREHEADYLCSKRRNECVAAADPGTDVFVHVDDIRVRPDFVRLHAEHHAAGDLKIVTGAQSTGEELNWDFEKCQRRHLAGPNGEARATHHWMAMWGCSYSYPRRLSDLLNDGEFDKPFDERMTDWGGHESEFAYRAYSAGAQLVYDPAVGVFHQDHTETRDAARGLDYDERVRAGSEKNMAYIVAKHGLAELDRW</sequence>
<dbReference type="AlphaFoldDB" id="A0A9X3PLQ8"/>
<dbReference type="PANTHER" id="PTHR43685">
    <property type="entry name" value="GLYCOSYLTRANSFERASE"/>
    <property type="match status" value="1"/>
</dbReference>
<evidence type="ECO:0000313" key="5">
    <source>
        <dbReference type="Proteomes" id="UP001183604"/>
    </source>
</evidence>
<reference evidence="2" key="1">
    <citation type="submission" date="2022-12" db="EMBL/GenBank/DDBJ databases">
        <title>Gycomyces niveus sp.nov., a novel actinomycete isolated from soil in Shouguang.</title>
        <authorList>
            <person name="Yang X."/>
        </authorList>
    </citation>
    <scope>NUCLEOTIDE SEQUENCE</scope>
    <source>
        <strain evidence="2">DSM 44724</strain>
    </source>
</reference>
<dbReference type="InterPro" id="IPR050834">
    <property type="entry name" value="Glycosyltransf_2"/>
</dbReference>
<evidence type="ECO:0000313" key="2">
    <source>
        <dbReference type="EMBL" id="MDA1387816.1"/>
    </source>
</evidence>
<name>A0A9X3PLQ8_9ACTN</name>
<reference evidence="3 5" key="2">
    <citation type="submission" date="2023-07" db="EMBL/GenBank/DDBJ databases">
        <title>Sequencing the genomes of 1000 actinobacteria strains.</title>
        <authorList>
            <person name="Klenk H.-P."/>
        </authorList>
    </citation>
    <scope>NUCLEOTIDE SEQUENCE [LARGE SCALE GENOMIC DNA]</scope>
    <source>
        <strain evidence="3 5">DSM 44724</strain>
    </source>
</reference>
<dbReference type="CDD" id="cd00761">
    <property type="entry name" value="Glyco_tranf_GTA_type"/>
    <property type="match status" value="1"/>
</dbReference>
<dbReference type="Pfam" id="PF00535">
    <property type="entry name" value="Glycos_transf_2"/>
    <property type="match status" value="1"/>
</dbReference>
<keyword evidence="5" id="KW-1185">Reference proteome</keyword>
<dbReference type="PANTHER" id="PTHR43685:SF3">
    <property type="entry name" value="SLR2126 PROTEIN"/>
    <property type="match status" value="1"/>
</dbReference>
<feature type="domain" description="Glycosyltransferase 2-like" evidence="1">
    <location>
        <begin position="8"/>
        <end position="143"/>
    </location>
</feature>
<evidence type="ECO:0000313" key="3">
    <source>
        <dbReference type="EMBL" id="MDR7337449.1"/>
    </source>
</evidence>
<protein>
    <submittedName>
        <fullName evidence="2">Glycosyltransferase family A protein</fullName>
    </submittedName>
    <submittedName>
        <fullName evidence="3">Glycosyltransferase involved in cell wall biosynthesis</fullName>
    </submittedName>
</protein>
<dbReference type="RefSeq" id="WP_270124310.1">
    <property type="nucleotide sequence ID" value="NZ_BAAAOM010000002.1"/>
</dbReference>
<accession>A0A9X3PLQ8</accession>
<dbReference type="Gene3D" id="3.90.550.10">
    <property type="entry name" value="Spore Coat Polysaccharide Biosynthesis Protein SpsA, Chain A"/>
    <property type="match status" value="1"/>
</dbReference>
<organism evidence="2 4">
    <name type="scientific">Glycomyces lechevalierae</name>
    <dbReference type="NCBI Taxonomy" id="256034"/>
    <lineage>
        <taxon>Bacteria</taxon>
        <taxon>Bacillati</taxon>
        <taxon>Actinomycetota</taxon>
        <taxon>Actinomycetes</taxon>
        <taxon>Glycomycetales</taxon>
        <taxon>Glycomycetaceae</taxon>
        <taxon>Glycomyces</taxon>
    </lineage>
</organism>